<keyword evidence="3" id="KW-1185">Reference proteome</keyword>
<sequence>MITMDLKGITWVGHVYQKFETMCLEVEDIMYQDTVKYVENQVQTVGASVKKFYSDVMQDILPPSSMDLVKGNAASNMIAEKHHDVGIYKKPKVAIMKEGAVKVDNKPLTEDSQVTADMDKDASHGASFHGFLIEDTSFHSSSGNNAGGACSDLYSNLYKNRSMHDKSSLGVTKISREENLRPSETSGAITHTGKDTSRISSFYELDKNHEPSCERTALSPTPVTLESTGSNSGEEIWDELESEKKGTPDVFTDSPSYEDCNEIENRSANSSCNGESANAADICMNNGVVSVIGSSADGDVQPGKFSDKGIFVCHSGQSGDSSTDTVQSSSVVEQELEAIEPVENFKVEETCVLVNGDELHFVPHKEGKYKPYKKKIRDAITCRMRSARKREYKQLAVRYGEDVKSNQEQAGSLMPTKLVEGTERSPSPDSCEFEWELL</sequence>
<feature type="region of interest" description="Disordered" evidence="1">
    <location>
        <begin position="165"/>
        <end position="195"/>
    </location>
</feature>
<dbReference type="PANTHER" id="PTHR34659">
    <property type="entry name" value="BNAA05G11610D PROTEIN"/>
    <property type="match status" value="1"/>
</dbReference>
<protein>
    <submittedName>
        <fullName evidence="2">Uncharacterized protein</fullName>
    </submittedName>
</protein>
<organism evidence="2 3">
    <name type="scientific">Dipteronia sinensis</name>
    <dbReference type="NCBI Taxonomy" id="43782"/>
    <lineage>
        <taxon>Eukaryota</taxon>
        <taxon>Viridiplantae</taxon>
        <taxon>Streptophyta</taxon>
        <taxon>Embryophyta</taxon>
        <taxon>Tracheophyta</taxon>
        <taxon>Spermatophyta</taxon>
        <taxon>Magnoliopsida</taxon>
        <taxon>eudicotyledons</taxon>
        <taxon>Gunneridae</taxon>
        <taxon>Pentapetalae</taxon>
        <taxon>rosids</taxon>
        <taxon>malvids</taxon>
        <taxon>Sapindales</taxon>
        <taxon>Sapindaceae</taxon>
        <taxon>Hippocastanoideae</taxon>
        <taxon>Acereae</taxon>
        <taxon>Dipteronia</taxon>
    </lineage>
</organism>
<dbReference type="GO" id="GO:0006950">
    <property type="term" value="P:response to stress"/>
    <property type="evidence" value="ECO:0007669"/>
    <property type="project" value="TreeGrafter"/>
</dbReference>
<dbReference type="PANTHER" id="PTHR34659:SF8">
    <property type="entry name" value="(RAPE) HYPOTHETICAL PROTEIN"/>
    <property type="match status" value="1"/>
</dbReference>
<evidence type="ECO:0000256" key="1">
    <source>
        <dbReference type="SAM" id="MobiDB-lite"/>
    </source>
</evidence>
<dbReference type="EMBL" id="JANJYJ010000010">
    <property type="protein sequence ID" value="KAK3184013.1"/>
    <property type="molecule type" value="Genomic_DNA"/>
</dbReference>
<evidence type="ECO:0000313" key="3">
    <source>
        <dbReference type="Proteomes" id="UP001281410"/>
    </source>
</evidence>
<proteinExistence type="predicted"/>
<feature type="region of interest" description="Disordered" evidence="1">
    <location>
        <begin position="208"/>
        <end position="234"/>
    </location>
</feature>
<dbReference type="InterPro" id="IPR053273">
    <property type="entry name" value="CST_Regulator"/>
</dbReference>
<dbReference type="AlphaFoldDB" id="A0AAD9ZKX9"/>
<feature type="region of interest" description="Disordered" evidence="1">
    <location>
        <begin position="403"/>
        <end position="438"/>
    </location>
</feature>
<reference evidence="2" key="1">
    <citation type="journal article" date="2023" name="Plant J.">
        <title>Genome sequences and population genomics provide insights into the demographic history, inbreeding, and mutation load of two 'living fossil' tree species of Dipteronia.</title>
        <authorList>
            <person name="Feng Y."/>
            <person name="Comes H.P."/>
            <person name="Chen J."/>
            <person name="Zhu S."/>
            <person name="Lu R."/>
            <person name="Zhang X."/>
            <person name="Li P."/>
            <person name="Qiu J."/>
            <person name="Olsen K.M."/>
            <person name="Qiu Y."/>
        </authorList>
    </citation>
    <scope>NUCLEOTIDE SEQUENCE</scope>
    <source>
        <strain evidence="2">NBL</strain>
    </source>
</reference>
<feature type="compositionally biased region" description="Polar residues" evidence="1">
    <location>
        <begin position="218"/>
        <end position="233"/>
    </location>
</feature>
<name>A0AAD9ZKX9_9ROSI</name>
<dbReference type="GO" id="GO:0005776">
    <property type="term" value="C:autophagosome"/>
    <property type="evidence" value="ECO:0007669"/>
    <property type="project" value="TreeGrafter"/>
</dbReference>
<dbReference type="Proteomes" id="UP001281410">
    <property type="component" value="Unassembled WGS sequence"/>
</dbReference>
<evidence type="ECO:0000313" key="2">
    <source>
        <dbReference type="EMBL" id="KAK3184013.1"/>
    </source>
</evidence>
<comment type="caution">
    <text evidence="2">The sequence shown here is derived from an EMBL/GenBank/DDBJ whole genome shotgun (WGS) entry which is preliminary data.</text>
</comment>
<dbReference type="GO" id="GO:0061908">
    <property type="term" value="C:phagophore"/>
    <property type="evidence" value="ECO:0007669"/>
    <property type="project" value="TreeGrafter"/>
</dbReference>
<gene>
    <name evidence="2" type="ORF">Dsin_031299</name>
</gene>
<accession>A0AAD9ZKX9</accession>